<reference evidence="1 2" key="4">
    <citation type="journal article" date="2011" name="BMC Genomics">
        <title>RNA-Seq improves annotation of protein-coding genes in the cucumber genome.</title>
        <authorList>
            <person name="Li Z."/>
            <person name="Zhang Z."/>
            <person name="Yan P."/>
            <person name="Huang S."/>
            <person name="Fei Z."/>
            <person name="Lin K."/>
        </authorList>
    </citation>
    <scope>NUCLEOTIDE SEQUENCE [LARGE SCALE GENOMIC DNA]</scope>
    <source>
        <strain evidence="2">cv. 9930</strain>
        <tissue evidence="1">Leaf</tissue>
    </source>
</reference>
<protein>
    <submittedName>
        <fullName evidence="1">Uncharacterized protein</fullName>
    </submittedName>
</protein>
<reference evidence="1 2" key="1">
    <citation type="journal article" date="2009" name="Nat. Genet.">
        <title>The genome of the cucumber, Cucumis sativus L.</title>
        <authorList>
            <person name="Huang S."/>
            <person name="Li R."/>
            <person name="Zhang Z."/>
            <person name="Li L."/>
            <person name="Gu X."/>
            <person name="Fan W."/>
            <person name="Lucas W.J."/>
            <person name="Wang X."/>
            <person name="Xie B."/>
            <person name="Ni P."/>
            <person name="Ren Y."/>
            <person name="Zhu H."/>
            <person name="Li J."/>
            <person name="Lin K."/>
            <person name="Jin W."/>
            <person name="Fei Z."/>
            <person name="Li G."/>
            <person name="Staub J."/>
            <person name="Kilian A."/>
            <person name="van der Vossen E.A."/>
            <person name="Wu Y."/>
            <person name="Guo J."/>
            <person name="He J."/>
            <person name="Jia Z."/>
            <person name="Ren Y."/>
            <person name="Tian G."/>
            <person name="Lu Y."/>
            <person name="Ruan J."/>
            <person name="Qian W."/>
            <person name="Wang M."/>
            <person name="Huang Q."/>
            <person name="Li B."/>
            <person name="Xuan Z."/>
            <person name="Cao J."/>
            <person name="Asan"/>
            <person name="Wu Z."/>
            <person name="Zhang J."/>
            <person name="Cai Q."/>
            <person name="Bai Y."/>
            <person name="Zhao B."/>
            <person name="Han Y."/>
            <person name="Li Y."/>
            <person name="Li X."/>
            <person name="Wang S."/>
            <person name="Shi Q."/>
            <person name="Liu S."/>
            <person name="Cho W.K."/>
            <person name="Kim J.Y."/>
            <person name="Xu Y."/>
            <person name="Heller-Uszynska K."/>
            <person name="Miao H."/>
            <person name="Cheng Z."/>
            <person name="Zhang S."/>
            <person name="Wu J."/>
            <person name="Yang Y."/>
            <person name="Kang H."/>
            <person name="Li M."/>
            <person name="Liang H."/>
            <person name="Ren X."/>
            <person name="Shi Z."/>
            <person name="Wen M."/>
            <person name="Jian M."/>
            <person name="Yang H."/>
            <person name="Zhang G."/>
            <person name="Yang Z."/>
            <person name="Chen R."/>
            <person name="Liu S."/>
            <person name="Li J."/>
            <person name="Ma L."/>
            <person name="Liu H."/>
            <person name="Zhou Y."/>
            <person name="Zhao J."/>
            <person name="Fang X."/>
            <person name="Li G."/>
            <person name="Fang L."/>
            <person name="Li Y."/>
            <person name="Liu D."/>
            <person name="Zheng H."/>
            <person name="Zhang Y."/>
            <person name="Qin N."/>
            <person name="Li Z."/>
            <person name="Yang G."/>
            <person name="Yang S."/>
            <person name="Bolund L."/>
            <person name="Kristiansen K."/>
            <person name="Zheng H."/>
            <person name="Li S."/>
            <person name="Zhang X."/>
            <person name="Yang H."/>
            <person name="Wang J."/>
            <person name="Sun R."/>
            <person name="Zhang B."/>
            <person name="Jiang S."/>
            <person name="Wang J."/>
            <person name="Du Y."/>
            <person name="Li S."/>
        </authorList>
    </citation>
    <scope>NUCLEOTIDE SEQUENCE [LARGE SCALE GENOMIC DNA]</scope>
    <source>
        <strain evidence="2">cv. 9930</strain>
        <tissue evidence="1">Leaf</tissue>
    </source>
</reference>
<dbReference type="Proteomes" id="UP000029981">
    <property type="component" value="Unassembled WGS sequence"/>
</dbReference>
<name>A0ACB6HBB1_CUCSA</name>
<accession>A0ACB6HBB1</accession>
<evidence type="ECO:0000313" key="1">
    <source>
        <dbReference type="EMBL" id="KAE8637144.1"/>
    </source>
</evidence>
<comment type="caution">
    <text evidence="1">The sequence shown here is derived from an EMBL/GenBank/DDBJ whole genome shotgun (WGS) entry which is preliminary data.</text>
</comment>
<evidence type="ECO:0000313" key="2">
    <source>
        <dbReference type="Proteomes" id="UP000029981"/>
    </source>
</evidence>
<sequence length="102" mass="11031">GDAAARRLLRTEEKKTVGSSRRTGGRRRGAAVGHERKEKDGWGGCCANGEKGKETVETVAAAVRLYRRRANLDRAAAEGQRRGLAVQIWTAADLDAYGCFAN</sequence>
<reference evidence="1 2" key="3">
    <citation type="journal article" date="2010" name="BMC Genomics">
        <title>Transcriptome sequencing and comparative analysis of cucumber flowers with different sex types.</title>
        <authorList>
            <person name="Guo S."/>
            <person name="Zheng Y."/>
            <person name="Joung J.G."/>
            <person name="Liu S."/>
            <person name="Zhang Z."/>
            <person name="Crasta O.R."/>
            <person name="Sobral B.W."/>
            <person name="Xu Y."/>
            <person name="Huang S."/>
            <person name="Fei Z."/>
        </authorList>
    </citation>
    <scope>NUCLEOTIDE SEQUENCE [LARGE SCALE GENOMIC DNA]</scope>
    <source>
        <strain evidence="2">cv. 9930</strain>
        <tissue evidence="1">Leaf</tissue>
    </source>
</reference>
<organism evidence="1 2">
    <name type="scientific">Cucumis sativus</name>
    <name type="common">Cucumber</name>
    <dbReference type="NCBI Taxonomy" id="3659"/>
    <lineage>
        <taxon>Eukaryota</taxon>
        <taxon>Viridiplantae</taxon>
        <taxon>Streptophyta</taxon>
        <taxon>Embryophyta</taxon>
        <taxon>Tracheophyta</taxon>
        <taxon>Spermatophyta</taxon>
        <taxon>Magnoliopsida</taxon>
        <taxon>eudicotyledons</taxon>
        <taxon>Gunneridae</taxon>
        <taxon>Pentapetalae</taxon>
        <taxon>rosids</taxon>
        <taxon>fabids</taxon>
        <taxon>Cucurbitales</taxon>
        <taxon>Cucurbitaceae</taxon>
        <taxon>Benincaseae</taxon>
        <taxon>Cucumis</taxon>
    </lineage>
</organism>
<keyword evidence="2" id="KW-1185">Reference proteome</keyword>
<reference evidence="1 2" key="2">
    <citation type="journal article" date="2009" name="PLoS ONE">
        <title>An integrated genetic and cytogenetic map of the cucumber genome.</title>
        <authorList>
            <person name="Ren Y."/>
            <person name="Zhang Z."/>
            <person name="Liu J."/>
            <person name="Staub J.E."/>
            <person name="Han Y."/>
            <person name="Cheng Z."/>
            <person name="Li X."/>
            <person name="Lu J."/>
            <person name="Miao H."/>
            <person name="Kang H."/>
            <person name="Xie B."/>
            <person name="Gu X."/>
            <person name="Wang X."/>
            <person name="Du Y."/>
            <person name="Jin W."/>
            <person name="Huang S."/>
        </authorList>
    </citation>
    <scope>NUCLEOTIDE SEQUENCE [LARGE SCALE GENOMIC DNA]</scope>
    <source>
        <strain evidence="2">cv. 9930</strain>
        <tissue evidence="1">Leaf</tissue>
    </source>
</reference>
<reference evidence="1 2" key="5">
    <citation type="journal article" date="2019" name="Gigascience">
        <title>A chromosome-scale genome assembly of cucumber (Cucumis sativus L.).</title>
        <authorList>
            <person name="Li Q."/>
            <person name="Li H."/>
            <person name="Huang W."/>
            <person name="Xu Y."/>
            <person name="Zhou Q."/>
            <person name="Wang S."/>
            <person name="Ruan J."/>
            <person name="Huang S."/>
            <person name="Zhang Z."/>
        </authorList>
    </citation>
    <scope>NUCLEOTIDE SEQUENCE [LARGE SCALE GENOMIC DNA]</scope>
    <source>
        <strain evidence="2">cv. 9930</strain>
        <tissue evidence="1">Leaf</tissue>
    </source>
</reference>
<feature type="non-terminal residue" evidence="1">
    <location>
        <position position="1"/>
    </location>
</feature>
<proteinExistence type="predicted"/>
<gene>
    <name evidence="1" type="ORF">Csa_011808</name>
</gene>
<dbReference type="EMBL" id="ACHR03000077">
    <property type="protein sequence ID" value="KAE8637144.1"/>
    <property type="molecule type" value="Genomic_DNA"/>
</dbReference>